<dbReference type="Gene3D" id="3.10.100.10">
    <property type="entry name" value="Mannose-Binding Protein A, subunit A"/>
    <property type="match status" value="1"/>
</dbReference>
<feature type="domain" description="Thrombospondin-like N-terminal" evidence="15">
    <location>
        <begin position="34"/>
        <end position="222"/>
    </location>
</feature>
<dbReference type="SUPFAM" id="SSF56436">
    <property type="entry name" value="C-type lectin-like"/>
    <property type="match status" value="1"/>
</dbReference>
<reference evidence="16" key="1">
    <citation type="submission" date="2025-08" db="UniProtKB">
        <authorList>
            <consortium name="Ensembl"/>
        </authorList>
    </citation>
    <scope>IDENTIFICATION</scope>
</reference>
<evidence type="ECO:0000313" key="17">
    <source>
        <dbReference type="Proteomes" id="UP000472262"/>
    </source>
</evidence>
<dbReference type="Ensembl" id="ENSSGRT00000112661.1">
    <property type="protein sequence ID" value="ENSSGRP00000106003.1"/>
    <property type="gene ID" value="ENSSGRG00000052401.1"/>
</dbReference>
<evidence type="ECO:0000256" key="11">
    <source>
        <dbReference type="ARBA" id="ARBA00023278"/>
    </source>
</evidence>
<dbReference type="SUPFAM" id="SSF49899">
    <property type="entry name" value="Concanavalin A-like lectins/glucanases"/>
    <property type="match status" value="1"/>
</dbReference>
<dbReference type="GO" id="GO:0030198">
    <property type="term" value="P:extracellular matrix organization"/>
    <property type="evidence" value="ECO:0007669"/>
    <property type="project" value="TreeGrafter"/>
</dbReference>
<evidence type="ECO:0000256" key="13">
    <source>
        <dbReference type="SAM" id="MobiDB-lite"/>
    </source>
</evidence>
<dbReference type="GO" id="GO:0007155">
    <property type="term" value="P:cell adhesion"/>
    <property type="evidence" value="ECO:0007669"/>
    <property type="project" value="UniProtKB-KW"/>
</dbReference>
<dbReference type="InterPro" id="IPR048287">
    <property type="entry name" value="TSPN-like_N"/>
</dbReference>
<gene>
    <name evidence="16" type="primary">col15a1b</name>
</gene>
<evidence type="ECO:0000256" key="8">
    <source>
        <dbReference type="ARBA" id="ARBA00023119"/>
    </source>
</evidence>
<dbReference type="GO" id="GO:0031012">
    <property type="term" value="C:extracellular matrix"/>
    <property type="evidence" value="ECO:0007669"/>
    <property type="project" value="TreeGrafter"/>
</dbReference>
<keyword evidence="17" id="KW-1185">Reference proteome</keyword>
<keyword evidence="2" id="KW-0964">Secreted</keyword>
<feature type="compositionally biased region" description="Basic and acidic residues" evidence="13">
    <location>
        <begin position="293"/>
        <end position="307"/>
    </location>
</feature>
<reference evidence="16" key="2">
    <citation type="submission" date="2025-09" db="UniProtKB">
        <authorList>
            <consortium name="Ensembl"/>
        </authorList>
    </citation>
    <scope>IDENTIFICATION</scope>
</reference>
<evidence type="ECO:0000259" key="15">
    <source>
        <dbReference type="SMART" id="SM00210"/>
    </source>
</evidence>
<evidence type="ECO:0000256" key="4">
    <source>
        <dbReference type="ARBA" id="ARBA00022729"/>
    </source>
</evidence>
<dbReference type="FunFam" id="3.10.100.10:FF:000008">
    <property type="entry name" value="collagen alpha-1(XVIII) chain isoform X1"/>
    <property type="match status" value="1"/>
</dbReference>
<comment type="subcellular location">
    <subcellularLocation>
        <location evidence="1">Secreted</location>
        <location evidence="1">Extracellular space</location>
        <location evidence="1">Extracellular matrix</location>
    </subcellularLocation>
</comment>
<evidence type="ECO:0000256" key="3">
    <source>
        <dbReference type="ARBA" id="ARBA00022530"/>
    </source>
</evidence>
<keyword evidence="8" id="KW-0176">Collagen</keyword>
<evidence type="ECO:0000256" key="10">
    <source>
        <dbReference type="ARBA" id="ARBA00023180"/>
    </source>
</evidence>
<dbReference type="InterPro" id="IPR050149">
    <property type="entry name" value="Collagen_superfamily"/>
</dbReference>
<protein>
    <submittedName>
        <fullName evidence="16">Collagen alpha-1(XVIII) chain-like</fullName>
    </submittedName>
</protein>
<evidence type="ECO:0000256" key="6">
    <source>
        <dbReference type="ARBA" id="ARBA00022889"/>
    </source>
</evidence>
<sequence length="996" mass="104279">MKLWLLSWLVGAHLALSSRSSALHVMEERGSKGHLVLTELVGVPLPPSVSFITGYEGFPAYNFGPNANVGRLTQSFVPEPFFMDFAIIVTIKPSNSRGGVLFAITDPSQMIVHLGLALTPVEDKTQRIVLYYSEPGLADTMEVASFKVPDMTQQWYRFTLTVENEEVRLYMDCEEYHSAPLKRSQQPLSFKQGSGIFVANAGSTGLERFVGSIQQLVIKPDPRAAEEQCEEDDPSLQASGDRSGDGDYDEEEHGRHEVIFGQTNTYRPTYPVQAPPTVSPDMDEGEFSGHVTPIDERLLRGTYKTDETGESTGDGLKGERGEPGPAGPPGPPGSPGPSLPPTHSGQPGQRGPQGPMGPPGRQGRPGKDGQPYGFDALGSGFEDVDIDTERLRGPPGPPGPPGKPGPPGPNGPLGALLPGPPGTPGKDGRDGQPGLRGENGDPGLIGPMGPRGVPGPPGIPGPPGPPGPLSNDMMNTLKGERGRDGLSITGPPGPPGPPGPSINFQDLLLNDTAAKLNLTKIRGPPGPMGPEGLPGRAGFPGPRGPKGEIGFPGIQGPPGLKGERGEPGVSIAADGSVIPGLRGPRGPKGMKGDIGPSGQPGIVGPIGPPGQKGEYGLPGRPGRAGIAGRKGDKGDSSGPPVMFVSKGAKGNNGHKGQNGEKGDPGLPGPPGLPGRTGLVGPKGDSIVGPPGDTGPPGHPGLPGYGIPGPQGPPGPPGPAGTPSVRTYKNSQTLIRETSQAAEGTLAYVLDKSELYIRVRGGWKKVELGELIPVPQDSSSSALSQGLSRPSDRSVPRVHSQELKSFLPDHVFLQNAHSMPALHLVALNAPFTGDMHGIRGADYQCYQQARARGLTSTYRAFLSSHLQDLSSIVKKGDRFGLPVVNLKGDALFGSWMAMFSGDGAVFDPLTPIYSFDGRNVMTDQAWPQKLVWHGSNTAGIRMTTSYCEAWRTGDMAVTGQASLLQTGRLLGQHTRSCSNHFIVLCIENSYIQNPGRN</sequence>
<dbReference type="InterPro" id="IPR016186">
    <property type="entry name" value="C-type_lectin-like/link_sf"/>
</dbReference>
<dbReference type="GO" id="GO:0005615">
    <property type="term" value="C:extracellular space"/>
    <property type="evidence" value="ECO:0007669"/>
    <property type="project" value="TreeGrafter"/>
</dbReference>
<keyword evidence="6" id="KW-0130">Cell adhesion</keyword>
<keyword evidence="10" id="KW-0325">Glycoprotein</keyword>
<evidence type="ECO:0000256" key="14">
    <source>
        <dbReference type="SAM" id="SignalP"/>
    </source>
</evidence>
<feature type="compositionally biased region" description="Pro residues" evidence="13">
    <location>
        <begin position="709"/>
        <end position="719"/>
    </location>
</feature>
<dbReference type="SMART" id="SM00210">
    <property type="entry name" value="TSPN"/>
    <property type="match status" value="1"/>
</dbReference>
<feature type="region of interest" description="Disordered" evidence="13">
    <location>
        <begin position="571"/>
        <end position="725"/>
    </location>
</feature>
<feature type="region of interest" description="Disordered" evidence="13">
    <location>
        <begin position="774"/>
        <end position="794"/>
    </location>
</feature>
<evidence type="ECO:0000256" key="1">
    <source>
        <dbReference type="ARBA" id="ARBA00004498"/>
    </source>
</evidence>
<evidence type="ECO:0000313" key="16">
    <source>
        <dbReference type="Ensembl" id="ENSSGRP00000106003.1"/>
    </source>
</evidence>
<dbReference type="InterPro" id="IPR008160">
    <property type="entry name" value="Collagen"/>
</dbReference>
<dbReference type="PANTHER" id="PTHR24023">
    <property type="entry name" value="COLLAGEN ALPHA"/>
    <property type="match status" value="1"/>
</dbReference>
<dbReference type="InterPro" id="IPR010515">
    <property type="entry name" value="Collagenase_NC10/endostatin"/>
</dbReference>
<evidence type="ECO:0000256" key="2">
    <source>
        <dbReference type="ARBA" id="ARBA00022525"/>
    </source>
</evidence>
<keyword evidence="3" id="KW-0272">Extracellular matrix</keyword>
<dbReference type="Pfam" id="PF01391">
    <property type="entry name" value="Collagen"/>
    <property type="match status" value="4"/>
</dbReference>
<keyword evidence="9" id="KW-1015">Disulfide bond</keyword>
<dbReference type="Gene3D" id="2.60.120.200">
    <property type="match status" value="1"/>
</dbReference>
<feature type="compositionally biased region" description="Pro residues" evidence="13">
    <location>
        <begin position="453"/>
        <end position="468"/>
    </location>
</feature>
<dbReference type="AlphaFoldDB" id="A0A672SXW0"/>
<keyword evidence="4 14" id="KW-0732">Signal</keyword>
<evidence type="ECO:0000256" key="12">
    <source>
        <dbReference type="ARBA" id="ARBA00061275"/>
    </source>
</evidence>
<dbReference type="CDD" id="cd00247">
    <property type="entry name" value="Endostatin-like"/>
    <property type="match status" value="1"/>
</dbReference>
<comment type="similarity">
    <text evidence="12">Belongs to the multiplexin collagen family.</text>
</comment>
<feature type="compositionally biased region" description="Pro residues" evidence="13">
    <location>
        <begin position="394"/>
        <end position="410"/>
    </location>
</feature>
<organism evidence="16 17">
    <name type="scientific">Sinocyclocheilus grahami</name>
    <name type="common">Dianchi golden-line fish</name>
    <name type="synonym">Barbus grahami</name>
    <dbReference type="NCBI Taxonomy" id="75366"/>
    <lineage>
        <taxon>Eukaryota</taxon>
        <taxon>Metazoa</taxon>
        <taxon>Chordata</taxon>
        <taxon>Craniata</taxon>
        <taxon>Vertebrata</taxon>
        <taxon>Euteleostomi</taxon>
        <taxon>Actinopterygii</taxon>
        <taxon>Neopterygii</taxon>
        <taxon>Teleostei</taxon>
        <taxon>Ostariophysi</taxon>
        <taxon>Cypriniformes</taxon>
        <taxon>Cyprinidae</taxon>
        <taxon>Cyprininae</taxon>
        <taxon>Sinocyclocheilus</taxon>
    </lineage>
</organism>
<keyword evidence="7" id="KW-0654">Proteoglycan</keyword>
<dbReference type="FunFam" id="3.40.1620.70:FF:000003">
    <property type="entry name" value="Collagen type XVIII alpha 1"/>
    <property type="match status" value="1"/>
</dbReference>
<dbReference type="Gene3D" id="3.40.1620.70">
    <property type="match status" value="1"/>
</dbReference>
<evidence type="ECO:0000256" key="5">
    <source>
        <dbReference type="ARBA" id="ARBA00022737"/>
    </source>
</evidence>
<dbReference type="GO" id="GO:0005581">
    <property type="term" value="C:collagen trimer"/>
    <property type="evidence" value="ECO:0007669"/>
    <property type="project" value="UniProtKB-KW"/>
</dbReference>
<feature type="region of interest" description="Disordered" evidence="13">
    <location>
        <begin position="222"/>
        <end position="503"/>
    </location>
</feature>
<feature type="compositionally biased region" description="Low complexity" evidence="13">
    <location>
        <begin position="777"/>
        <end position="788"/>
    </location>
</feature>
<evidence type="ECO:0000256" key="7">
    <source>
        <dbReference type="ARBA" id="ARBA00022974"/>
    </source>
</evidence>
<dbReference type="FunFam" id="2.60.120.200:FF:000039">
    <property type="entry name" value="Collagen XV alpha 1 chain"/>
    <property type="match status" value="1"/>
</dbReference>
<keyword evidence="11" id="KW-0379">Hydroxylation</keyword>
<name>A0A672SXW0_SINGR</name>
<proteinExistence type="inferred from homology"/>
<dbReference type="Pfam" id="PF06482">
    <property type="entry name" value="Endostatin"/>
    <property type="match status" value="1"/>
</dbReference>
<feature type="chain" id="PRO_5025651009" evidence="14">
    <location>
        <begin position="18"/>
        <end position="996"/>
    </location>
</feature>
<dbReference type="GO" id="GO:0030020">
    <property type="term" value="F:extracellular matrix structural constituent conferring tensile strength"/>
    <property type="evidence" value="ECO:0007669"/>
    <property type="project" value="TreeGrafter"/>
</dbReference>
<dbReference type="InterPro" id="IPR013320">
    <property type="entry name" value="ConA-like_dom_sf"/>
</dbReference>
<feature type="compositionally biased region" description="Low complexity" evidence="13">
    <location>
        <begin position="594"/>
        <end position="627"/>
    </location>
</feature>
<dbReference type="Proteomes" id="UP000472262">
    <property type="component" value="Unassembled WGS sequence"/>
</dbReference>
<dbReference type="InterPro" id="IPR045463">
    <property type="entry name" value="XV/XVIII_trimerization_dom"/>
</dbReference>
<feature type="compositionally biased region" description="Pro residues" evidence="13">
    <location>
        <begin position="325"/>
        <end position="340"/>
    </location>
</feature>
<dbReference type="Pfam" id="PF20010">
    <property type="entry name" value="Collagen_trimer"/>
    <property type="match status" value="1"/>
</dbReference>
<feature type="compositionally biased region" description="Pro residues" evidence="13">
    <location>
        <begin position="491"/>
        <end position="500"/>
    </location>
</feature>
<evidence type="ECO:0000256" key="9">
    <source>
        <dbReference type="ARBA" id="ARBA00023157"/>
    </source>
</evidence>
<feature type="signal peptide" evidence="14">
    <location>
        <begin position="1"/>
        <end position="17"/>
    </location>
</feature>
<accession>A0A672SXW0</accession>
<keyword evidence="5" id="KW-0677">Repeat</keyword>
<dbReference type="PANTHER" id="PTHR24023:SF1112">
    <property type="entry name" value="COL_CUTICLE_N DOMAIN-CONTAINING PROTEIN-RELATED"/>
    <property type="match status" value="1"/>
</dbReference>
<dbReference type="InterPro" id="IPR016187">
    <property type="entry name" value="CTDL_fold"/>
</dbReference>